<dbReference type="InterPro" id="IPR036291">
    <property type="entry name" value="NAD(P)-bd_dom_sf"/>
</dbReference>
<sequence length="324" mass="35845">MKALITGGAGFIGSHLAERLLSDGGEVVILDNLSTGRLENIQGLRGDARFQFVRGDIRDTSLVQLLAAECDTIFHLAAAVGVQLIADDPVRTIETNIGGTETVLAIANKFGRRILIASTSEVYGKSESIPFREEDDIVLGSTSLSRWSYACSKAVDEFLGQAYYQQYGLDVVIARFFNTIGPRQTGRYGMVVPRFVQWALTDEPICIYGTGAQSRCFCYVQDVVDAIVGLMQCDRAVGQIFNVGSSEEVSIKQLADRVTELTGSRSVQEFVPYEVAYGRPIEDMMRRVPCTERIRNTIGWTPKTNLEQTLRFIIAEHRRHAGTE</sequence>
<dbReference type="GO" id="GO:0070403">
    <property type="term" value="F:NAD+ binding"/>
    <property type="evidence" value="ECO:0007669"/>
    <property type="project" value="InterPro"/>
</dbReference>
<dbReference type="InterPro" id="IPR044516">
    <property type="entry name" value="UXS-like"/>
</dbReference>
<comment type="subcellular location">
    <subcellularLocation>
        <location evidence="2">Golgi apparatus</location>
        <location evidence="2">Golgi stack membrane</location>
        <topology evidence="2">Single-pass type II membrane protein</topology>
    </subcellularLocation>
</comment>
<evidence type="ECO:0000256" key="13">
    <source>
        <dbReference type="ARBA" id="ARBA00023239"/>
    </source>
</evidence>
<comment type="similarity">
    <text evidence="4">Belongs to the NAD(P)-dependent epimerase/dehydratase family. UDP-glucuronic acid decarboxylase subfamily.</text>
</comment>
<keyword evidence="12" id="KW-0472">Membrane</keyword>
<dbReference type="PANTHER" id="PTHR43078:SF6">
    <property type="entry name" value="UDP-GLUCURONIC ACID DECARBOXYLASE 1"/>
    <property type="match status" value="1"/>
</dbReference>
<evidence type="ECO:0000256" key="1">
    <source>
        <dbReference type="ARBA" id="ARBA00001911"/>
    </source>
</evidence>
<accession>A0AAW6TYY9</accession>
<keyword evidence="8" id="KW-0735">Signal-anchor</keyword>
<evidence type="ECO:0000256" key="7">
    <source>
        <dbReference type="ARBA" id="ARBA00022793"/>
    </source>
</evidence>
<keyword evidence="11" id="KW-0333">Golgi apparatus</keyword>
<evidence type="ECO:0000256" key="11">
    <source>
        <dbReference type="ARBA" id="ARBA00023034"/>
    </source>
</evidence>
<keyword evidence="16" id="KW-1185">Reference proteome</keyword>
<keyword evidence="6" id="KW-0812">Transmembrane</keyword>
<keyword evidence="7" id="KW-0210">Decarboxylase</keyword>
<dbReference type="Proteomes" id="UP001431776">
    <property type="component" value="Unassembled WGS sequence"/>
</dbReference>
<evidence type="ECO:0000256" key="9">
    <source>
        <dbReference type="ARBA" id="ARBA00022989"/>
    </source>
</evidence>
<comment type="cofactor">
    <cofactor evidence="1">
        <name>NAD(+)</name>
        <dbReference type="ChEBI" id="CHEBI:57540"/>
    </cofactor>
</comment>
<proteinExistence type="inferred from homology"/>
<keyword evidence="13" id="KW-0456">Lyase</keyword>
<dbReference type="GO" id="GO:0042732">
    <property type="term" value="P:D-xylose metabolic process"/>
    <property type="evidence" value="ECO:0007669"/>
    <property type="project" value="InterPro"/>
</dbReference>
<evidence type="ECO:0000259" key="14">
    <source>
        <dbReference type="Pfam" id="PF16363"/>
    </source>
</evidence>
<evidence type="ECO:0000256" key="8">
    <source>
        <dbReference type="ARBA" id="ARBA00022968"/>
    </source>
</evidence>
<evidence type="ECO:0000256" key="6">
    <source>
        <dbReference type="ARBA" id="ARBA00022692"/>
    </source>
</evidence>
<evidence type="ECO:0000313" key="16">
    <source>
        <dbReference type="Proteomes" id="UP001431776"/>
    </source>
</evidence>
<dbReference type="Gene3D" id="3.40.50.720">
    <property type="entry name" value="NAD(P)-binding Rossmann-like Domain"/>
    <property type="match status" value="1"/>
</dbReference>
<feature type="domain" description="NAD(P)-binding" evidence="14">
    <location>
        <begin position="4"/>
        <end position="311"/>
    </location>
</feature>
<evidence type="ECO:0000256" key="4">
    <source>
        <dbReference type="ARBA" id="ARBA00007505"/>
    </source>
</evidence>
<keyword evidence="9" id="KW-1133">Transmembrane helix</keyword>
<evidence type="ECO:0000256" key="5">
    <source>
        <dbReference type="ARBA" id="ARBA00012290"/>
    </source>
</evidence>
<evidence type="ECO:0000256" key="2">
    <source>
        <dbReference type="ARBA" id="ARBA00004447"/>
    </source>
</evidence>
<dbReference type="GO" id="GO:0048040">
    <property type="term" value="F:UDP-glucuronate decarboxylase activity"/>
    <property type="evidence" value="ECO:0007669"/>
    <property type="project" value="UniProtKB-EC"/>
</dbReference>
<dbReference type="SUPFAM" id="SSF51735">
    <property type="entry name" value="NAD(P)-binding Rossmann-fold domains"/>
    <property type="match status" value="1"/>
</dbReference>
<dbReference type="EC" id="4.1.1.35" evidence="5"/>
<evidence type="ECO:0000313" key="15">
    <source>
        <dbReference type="EMBL" id="MDI6448939.1"/>
    </source>
</evidence>
<keyword evidence="10" id="KW-0520">NAD</keyword>
<protein>
    <recommendedName>
        <fullName evidence="5">UDP-glucuronate decarboxylase</fullName>
        <ecNumber evidence="5">4.1.1.35</ecNumber>
    </recommendedName>
</protein>
<dbReference type="PANTHER" id="PTHR43078">
    <property type="entry name" value="UDP-GLUCURONIC ACID DECARBOXYLASE-RELATED"/>
    <property type="match status" value="1"/>
</dbReference>
<name>A0AAW6TYY9_9BACT</name>
<dbReference type="RefSeq" id="WP_349244349.1">
    <property type="nucleotide sequence ID" value="NZ_JASCXX010000007.1"/>
</dbReference>
<evidence type="ECO:0000256" key="3">
    <source>
        <dbReference type="ARBA" id="ARBA00005100"/>
    </source>
</evidence>
<dbReference type="EMBL" id="JASCXX010000007">
    <property type="protein sequence ID" value="MDI6448939.1"/>
    <property type="molecule type" value="Genomic_DNA"/>
</dbReference>
<evidence type="ECO:0000256" key="10">
    <source>
        <dbReference type="ARBA" id="ARBA00023027"/>
    </source>
</evidence>
<dbReference type="InterPro" id="IPR016040">
    <property type="entry name" value="NAD(P)-bd_dom"/>
</dbReference>
<dbReference type="GO" id="GO:0005737">
    <property type="term" value="C:cytoplasm"/>
    <property type="evidence" value="ECO:0007669"/>
    <property type="project" value="TreeGrafter"/>
</dbReference>
<comment type="pathway">
    <text evidence="3">Nucleotide-sugar biosynthesis; UDP-alpha-D-xylose biosynthesis; UDP-alpha-D-xylose from UDP-alpha-D-glucuronate: step 1/1.</text>
</comment>
<gene>
    <name evidence="15" type="ORF">QJ522_07760</name>
</gene>
<reference evidence="15" key="1">
    <citation type="submission" date="2023-05" db="EMBL/GenBank/DDBJ databases">
        <title>Anaerotaeda fermentans gen. nov., sp. nov., a novel anaerobic planctomycete of the new family within the order Sedimentisphaerales isolated from Taman Peninsula, Russia.</title>
        <authorList>
            <person name="Khomyakova M.A."/>
            <person name="Merkel A.Y."/>
            <person name="Slobodkin A.I."/>
        </authorList>
    </citation>
    <scope>NUCLEOTIDE SEQUENCE</scope>
    <source>
        <strain evidence="15">M17dextr</strain>
    </source>
</reference>
<dbReference type="Pfam" id="PF16363">
    <property type="entry name" value="GDP_Man_Dehyd"/>
    <property type="match status" value="1"/>
</dbReference>
<organism evidence="15 16">
    <name type="scientific">Anaerobaca lacustris</name>
    <dbReference type="NCBI Taxonomy" id="3044600"/>
    <lineage>
        <taxon>Bacteria</taxon>
        <taxon>Pseudomonadati</taxon>
        <taxon>Planctomycetota</taxon>
        <taxon>Phycisphaerae</taxon>
        <taxon>Sedimentisphaerales</taxon>
        <taxon>Anaerobacaceae</taxon>
        <taxon>Anaerobaca</taxon>
    </lineage>
</organism>
<comment type="caution">
    <text evidence="15">The sequence shown here is derived from an EMBL/GenBank/DDBJ whole genome shotgun (WGS) entry which is preliminary data.</text>
</comment>
<dbReference type="AlphaFoldDB" id="A0AAW6TYY9"/>
<evidence type="ECO:0000256" key="12">
    <source>
        <dbReference type="ARBA" id="ARBA00023136"/>
    </source>
</evidence>